<feature type="region of interest" description="Disordered" evidence="2">
    <location>
        <begin position="1"/>
        <end position="53"/>
    </location>
</feature>
<dbReference type="Proteomes" id="UP000189911">
    <property type="component" value="Chromosome D"/>
</dbReference>
<dbReference type="AlphaFoldDB" id="A0A1G4JIP0"/>
<dbReference type="InterPro" id="IPR028211">
    <property type="entry name" value="Ntr2"/>
</dbReference>
<dbReference type="GO" id="GO:0071008">
    <property type="term" value="C:U2-type post-mRNA release spliceosomal complex"/>
    <property type="evidence" value="ECO:0007669"/>
    <property type="project" value="InterPro"/>
</dbReference>
<sequence length="312" mass="35975">MFRKRVKLQASGSSDASSKDNGHTSIEKSRRRNKVKILQSYDDNDEQEDGPDVTLRKKTKKTIRYTAVLDTPIKDEEEEYKHDIPFSTDTKPQIMNLEDIDDDDGDDDENENNELHGIPSNIEIERIRRQRAILQQTSNTTGTGFYNSAHKPPLEYNEREYVKLLNKEDKNDLLEVIGDRSRDTEDHDAPVDVTQGVFEDARLALSKEELRRDESERRQEIINALDEVQNDQWEAQQVNKMEKGSKITSLPLLHEDDLALEALISELQNIALTAQNKRKIMCAQKRSLKAELDELTQQQQALVSRLERISSE</sequence>
<protein>
    <submittedName>
        <fullName evidence="3">LANO_0D08350g1_1</fullName>
    </submittedName>
</protein>
<keyword evidence="4" id="KW-1185">Reference proteome</keyword>
<evidence type="ECO:0000256" key="2">
    <source>
        <dbReference type="SAM" id="MobiDB-lite"/>
    </source>
</evidence>
<evidence type="ECO:0000256" key="1">
    <source>
        <dbReference type="SAM" id="Coils"/>
    </source>
</evidence>
<accession>A0A1G4JIP0</accession>
<feature type="compositionally biased region" description="Acidic residues" evidence="2">
    <location>
        <begin position="42"/>
        <end position="51"/>
    </location>
</feature>
<feature type="region of interest" description="Disordered" evidence="2">
    <location>
        <begin position="85"/>
        <end position="116"/>
    </location>
</feature>
<feature type="compositionally biased region" description="Basic and acidic residues" evidence="2">
    <location>
        <begin position="17"/>
        <end position="28"/>
    </location>
</feature>
<dbReference type="OrthoDB" id="4067234at2759"/>
<name>A0A1G4JIP0_9SACH</name>
<gene>
    <name evidence="3" type="ORF">LANO_0D08350G</name>
</gene>
<keyword evidence="1" id="KW-0175">Coiled coil</keyword>
<dbReference type="GO" id="GO:0000390">
    <property type="term" value="P:spliceosomal complex disassembly"/>
    <property type="evidence" value="ECO:0007669"/>
    <property type="project" value="InterPro"/>
</dbReference>
<organism evidence="3 4">
    <name type="scientific">Lachancea nothofagi CBS 11611</name>
    <dbReference type="NCBI Taxonomy" id="1266666"/>
    <lineage>
        <taxon>Eukaryota</taxon>
        <taxon>Fungi</taxon>
        <taxon>Dikarya</taxon>
        <taxon>Ascomycota</taxon>
        <taxon>Saccharomycotina</taxon>
        <taxon>Saccharomycetes</taxon>
        <taxon>Saccharomycetales</taxon>
        <taxon>Saccharomycetaceae</taxon>
        <taxon>Lachancea</taxon>
    </lineage>
</organism>
<evidence type="ECO:0000313" key="3">
    <source>
        <dbReference type="EMBL" id="SCU90326.1"/>
    </source>
</evidence>
<dbReference type="EMBL" id="LT598448">
    <property type="protein sequence ID" value="SCU90326.1"/>
    <property type="molecule type" value="Genomic_DNA"/>
</dbReference>
<dbReference type="Pfam" id="PF15458">
    <property type="entry name" value="NTR2"/>
    <property type="match status" value="1"/>
</dbReference>
<proteinExistence type="predicted"/>
<evidence type="ECO:0000313" key="4">
    <source>
        <dbReference type="Proteomes" id="UP000189911"/>
    </source>
</evidence>
<feature type="coiled-coil region" evidence="1">
    <location>
        <begin position="198"/>
        <end position="231"/>
    </location>
</feature>
<feature type="compositionally biased region" description="Acidic residues" evidence="2">
    <location>
        <begin position="98"/>
        <end position="112"/>
    </location>
</feature>
<reference evidence="4" key="1">
    <citation type="submission" date="2016-03" db="EMBL/GenBank/DDBJ databases">
        <authorList>
            <person name="Devillers Hugo."/>
        </authorList>
    </citation>
    <scope>NUCLEOTIDE SEQUENCE [LARGE SCALE GENOMIC DNA]</scope>
</reference>
<feature type="coiled-coil region" evidence="1">
    <location>
        <begin position="278"/>
        <end position="312"/>
    </location>
</feature>